<evidence type="ECO:0000256" key="1">
    <source>
        <dbReference type="ARBA" id="ARBA00004196"/>
    </source>
</evidence>
<dbReference type="GO" id="GO:0030313">
    <property type="term" value="C:cell envelope"/>
    <property type="evidence" value="ECO:0007669"/>
    <property type="project" value="UniProtKB-SubCell"/>
</dbReference>
<organism evidence="8 9">
    <name type="scientific">Quisquiliibacterium transsilvanicum</name>
    <dbReference type="NCBI Taxonomy" id="1549638"/>
    <lineage>
        <taxon>Bacteria</taxon>
        <taxon>Pseudomonadati</taxon>
        <taxon>Pseudomonadota</taxon>
        <taxon>Betaproteobacteria</taxon>
        <taxon>Burkholderiales</taxon>
        <taxon>Burkholderiaceae</taxon>
        <taxon>Quisquiliibacterium</taxon>
    </lineage>
</organism>
<evidence type="ECO:0000256" key="3">
    <source>
        <dbReference type="SAM" id="Coils"/>
    </source>
</evidence>
<feature type="coiled-coil region" evidence="3">
    <location>
        <begin position="131"/>
        <end position="161"/>
    </location>
</feature>
<dbReference type="Pfam" id="PF25876">
    <property type="entry name" value="HH_MFP_RND"/>
    <property type="match status" value="1"/>
</dbReference>
<dbReference type="FunFam" id="2.40.420.20:FF:000001">
    <property type="entry name" value="Efflux RND transporter periplasmic adaptor subunit"/>
    <property type="match status" value="1"/>
</dbReference>
<dbReference type="EMBL" id="JACHGB010000001">
    <property type="protein sequence ID" value="MBB5270659.1"/>
    <property type="molecule type" value="Genomic_DNA"/>
</dbReference>
<evidence type="ECO:0000259" key="4">
    <source>
        <dbReference type="Pfam" id="PF25876"/>
    </source>
</evidence>
<protein>
    <submittedName>
        <fullName evidence="8">Membrane fusion protein (Multidrug efflux system)</fullName>
    </submittedName>
</protein>
<proteinExistence type="inferred from homology"/>
<dbReference type="Pfam" id="PF25944">
    <property type="entry name" value="Beta-barrel_RND"/>
    <property type="match status" value="1"/>
</dbReference>
<evidence type="ECO:0000259" key="5">
    <source>
        <dbReference type="Pfam" id="PF25917"/>
    </source>
</evidence>
<dbReference type="Pfam" id="PF25967">
    <property type="entry name" value="RND-MFP_C"/>
    <property type="match status" value="1"/>
</dbReference>
<accession>A0A7W8M863</accession>
<feature type="domain" description="Multidrug resistance protein MdtA-like C-terminal permuted SH3" evidence="7">
    <location>
        <begin position="326"/>
        <end position="383"/>
    </location>
</feature>
<dbReference type="NCBIfam" id="TIGR01730">
    <property type="entry name" value="RND_mfp"/>
    <property type="match status" value="1"/>
</dbReference>
<dbReference type="InterPro" id="IPR058625">
    <property type="entry name" value="MdtA-like_BSH"/>
</dbReference>
<reference evidence="8 9" key="1">
    <citation type="submission" date="2020-08" db="EMBL/GenBank/DDBJ databases">
        <title>Genomic Encyclopedia of Type Strains, Phase IV (KMG-IV): sequencing the most valuable type-strain genomes for metagenomic binning, comparative biology and taxonomic classification.</title>
        <authorList>
            <person name="Goeker M."/>
        </authorList>
    </citation>
    <scope>NUCLEOTIDE SEQUENCE [LARGE SCALE GENOMIC DNA]</scope>
    <source>
        <strain evidence="8 9">DSM 29781</strain>
    </source>
</reference>
<dbReference type="GO" id="GO:0022857">
    <property type="term" value="F:transmembrane transporter activity"/>
    <property type="evidence" value="ECO:0007669"/>
    <property type="project" value="InterPro"/>
</dbReference>
<dbReference type="Gene3D" id="2.40.420.20">
    <property type="match status" value="1"/>
</dbReference>
<evidence type="ECO:0000256" key="2">
    <source>
        <dbReference type="ARBA" id="ARBA00009477"/>
    </source>
</evidence>
<dbReference type="PANTHER" id="PTHR30158">
    <property type="entry name" value="ACRA/E-RELATED COMPONENT OF DRUG EFFLUX TRANSPORTER"/>
    <property type="match status" value="1"/>
</dbReference>
<feature type="domain" description="Multidrug resistance protein MdtA-like alpha-helical hairpin" evidence="4">
    <location>
        <begin position="134"/>
        <end position="203"/>
    </location>
</feature>
<dbReference type="GO" id="GO:0046677">
    <property type="term" value="P:response to antibiotic"/>
    <property type="evidence" value="ECO:0007669"/>
    <property type="project" value="TreeGrafter"/>
</dbReference>
<gene>
    <name evidence="8" type="ORF">HNQ70_000643</name>
</gene>
<sequence length="410" mass="43341">MTTRRPARPAVFAARFPPILRLPADGAAVRRLRALSAGLLAALVLAACGARDDKSAAAPQTGAPQALPVAVLEARSQRLPVTLEAVARAEGSREVEVRARVTGILEKQLFREGEPIRAGAPLYRIEKAPFEIALAQARAALEQERARLERAQIEAGRLKQLVDQRAISQREYDDATASLKQARASTLAAQAKVREAELNLSYTRVDAPIAGVAGRSLRSEGSLVAAGVDSGLLTTLVRTDPVWVRFSLSEPEYAMLRRGGGDSGVRLVLADGSAHPRAGRLNFSGSTVDAKLGTVQLRAEFANPDGALLPGQFVRARVEAGEQEGVLVPHAAVMRGDQGQFVWIVDAEGKAAARPVRTAGWAGKDWVVRSGLAAGDRVIVDNLMKIRPGAAVQARPAPAAAGADASASKR</sequence>
<evidence type="ECO:0000313" key="9">
    <source>
        <dbReference type="Proteomes" id="UP000532440"/>
    </source>
</evidence>
<dbReference type="Proteomes" id="UP000532440">
    <property type="component" value="Unassembled WGS sequence"/>
</dbReference>
<dbReference type="GO" id="GO:0005886">
    <property type="term" value="C:plasma membrane"/>
    <property type="evidence" value="ECO:0007669"/>
    <property type="project" value="TreeGrafter"/>
</dbReference>
<dbReference type="Gene3D" id="2.40.30.170">
    <property type="match status" value="1"/>
</dbReference>
<dbReference type="InterPro" id="IPR058627">
    <property type="entry name" value="MdtA-like_C"/>
</dbReference>
<dbReference type="Pfam" id="PF25917">
    <property type="entry name" value="BSH_RND"/>
    <property type="match status" value="1"/>
</dbReference>
<evidence type="ECO:0000259" key="6">
    <source>
        <dbReference type="Pfam" id="PF25944"/>
    </source>
</evidence>
<feature type="domain" description="Multidrug resistance protein MdtA-like barrel-sandwich hybrid" evidence="5">
    <location>
        <begin position="93"/>
        <end position="235"/>
    </location>
</feature>
<feature type="domain" description="Multidrug resistance protein MdtA-like beta-barrel" evidence="6">
    <location>
        <begin position="241"/>
        <end position="321"/>
    </location>
</feature>
<dbReference type="InterPro" id="IPR058624">
    <property type="entry name" value="MdtA-like_HH"/>
</dbReference>
<dbReference type="AlphaFoldDB" id="A0A7W8M863"/>
<comment type="similarity">
    <text evidence="2">Belongs to the membrane fusion protein (MFP) (TC 8.A.1) family.</text>
</comment>
<comment type="subcellular location">
    <subcellularLocation>
        <location evidence="1">Cell envelope</location>
    </subcellularLocation>
</comment>
<dbReference type="Gene3D" id="1.10.287.470">
    <property type="entry name" value="Helix hairpin bin"/>
    <property type="match status" value="1"/>
</dbReference>
<dbReference type="RefSeq" id="WP_183964166.1">
    <property type="nucleotide sequence ID" value="NZ_BAABEW010000004.1"/>
</dbReference>
<dbReference type="Gene3D" id="2.40.50.100">
    <property type="match status" value="1"/>
</dbReference>
<evidence type="ECO:0000313" key="8">
    <source>
        <dbReference type="EMBL" id="MBB5270659.1"/>
    </source>
</evidence>
<evidence type="ECO:0000259" key="7">
    <source>
        <dbReference type="Pfam" id="PF25967"/>
    </source>
</evidence>
<keyword evidence="3" id="KW-0175">Coiled coil</keyword>
<comment type="caution">
    <text evidence="8">The sequence shown here is derived from an EMBL/GenBank/DDBJ whole genome shotgun (WGS) entry which is preliminary data.</text>
</comment>
<keyword evidence="9" id="KW-1185">Reference proteome</keyword>
<dbReference type="PANTHER" id="PTHR30158:SF3">
    <property type="entry name" value="MULTIDRUG EFFLUX PUMP SUBUNIT ACRA-RELATED"/>
    <property type="match status" value="1"/>
</dbReference>
<dbReference type="InterPro" id="IPR058626">
    <property type="entry name" value="MdtA-like_b-barrel"/>
</dbReference>
<dbReference type="SUPFAM" id="SSF111369">
    <property type="entry name" value="HlyD-like secretion proteins"/>
    <property type="match status" value="1"/>
</dbReference>
<name>A0A7W8M863_9BURK</name>
<dbReference type="InterPro" id="IPR006143">
    <property type="entry name" value="RND_pump_MFP"/>
</dbReference>